<dbReference type="Gramene" id="Pp3c27_4660V3.1">
    <property type="protein sequence ID" value="PAC:32951715.CDS.1"/>
    <property type="gene ID" value="Pp3c27_4660"/>
</dbReference>
<organism evidence="1">
    <name type="scientific">Physcomitrium patens</name>
    <name type="common">Spreading-leaved earth moss</name>
    <name type="synonym">Physcomitrella patens</name>
    <dbReference type="NCBI Taxonomy" id="3218"/>
    <lineage>
        <taxon>Eukaryota</taxon>
        <taxon>Viridiplantae</taxon>
        <taxon>Streptophyta</taxon>
        <taxon>Embryophyta</taxon>
        <taxon>Bryophyta</taxon>
        <taxon>Bryophytina</taxon>
        <taxon>Bryopsida</taxon>
        <taxon>Funariidae</taxon>
        <taxon>Funariales</taxon>
        <taxon>Funariaceae</taxon>
        <taxon>Physcomitrium</taxon>
    </lineage>
</organism>
<dbReference type="Proteomes" id="UP000006727">
    <property type="component" value="Chromosome 27"/>
</dbReference>
<reference evidence="1 3" key="1">
    <citation type="journal article" date="2008" name="Science">
        <title>The Physcomitrella genome reveals evolutionary insights into the conquest of land by plants.</title>
        <authorList>
            <person name="Rensing S."/>
            <person name="Lang D."/>
            <person name="Zimmer A."/>
            <person name="Terry A."/>
            <person name="Salamov A."/>
            <person name="Shapiro H."/>
            <person name="Nishiyama T."/>
            <person name="Perroud P.-F."/>
            <person name="Lindquist E."/>
            <person name="Kamisugi Y."/>
            <person name="Tanahashi T."/>
            <person name="Sakakibara K."/>
            <person name="Fujita T."/>
            <person name="Oishi K."/>
            <person name="Shin-I T."/>
            <person name="Kuroki Y."/>
            <person name="Toyoda A."/>
            <person name="Suzuki Y."/>
            <person name="Hashimoto A."/>
            <person name="Yamaguchi K."/>
            <person name="Sugano A."/>
            <person name="Kohara Y."/>
            <person name="Fujiyama A."/>
            <person name="Anterola A."/>
            <person name="Aoki S."/>
            <person name="Ashton N."/>
            <person name="Barbazuk W.B."/>
            <person name="Barker E."/>
            <person name="Bennetzen J."/>
            <person name="Bezanilla M."/>
            <person name="Blankenship R."/>
            <person name="Cho S.H."/>
            <person name="Dutcher S."/>
            <person name="Estelle M."/>
            <person name="Fawcett J.A."/>
            <person name="Gundlach H."/>
            <person name="Hanada K."/>
            <person name="Heyl A."/>
            <person name="Hicks K.A."/>
            <person name="Hugh J."/>
            <person name="Lohr M."/>
            <person name="Mayer K."/>
            <person name="Melkozernov A."/>
            <person name="Murata T."/>
            <person name="Nelson D."/>
            <person name="Pils B."/>
            <person name="Prigge M."/>
            <person name="Reiss B."/>
            <person name="Renner T."/>
            <person name="Rombauts S."/>
            <person name="Rushton P."/>
            <person name="Sanderfoot A."/>
            <person name="Schween G."/>
            <person name="Shiu S.-H."/>
            <person name="Stueber K."/>
            <person name="Theodoulou F.L."/>
            <person name="Tu H."/>
            <person name="Van de Peer Y."/>
            <person name="Verrier P.J."/>
            <person name="Waters E."/>
            <person name="Wood A."/>
            <person name="Yang L."/>
            <person name="Cove D."/>
            <person name="Cuming A."/>
            <person name="Hasebe M."/>
            <person name="Lucas S."/>
            <person name="Mishler D.B."/>
            <person name="Reski R."/>
            <person name="Grigoriev I."/>
            <person name="Quatrano R.S."/>
            <person name="Boore J.L."/>
        </authorList>
    </citation>
    <scope>NUCLEOTIDE SEQUENCE [LARGE SCALE GENOMIC DNA]</scope>
    <source>
        <strain evidence="2 3">cv. Gransden 2004</strain>
    </source>
</reference>
<dbReference type="AlphaFoldDB" id="A0A2K1IAQ7"/>
<evidence type="ECO:0000313" key="3">
    <source>
        <dbReference type="Proteomes" id="UP000006727"/>
    </source>
</evidence>
<evidence type="ECO:0000313" key="2">
    <source>
        <dbReference type="EnsemblPlants" id="PAC:32951715.CDS.1"/>
    </source>
</evidence>
<protein>
    <submittedName>
        <fullName evidence="1 2">Uncharacterized protein</fullName>
    </submittedName>
</protein>
<dbReference type="Gramene" id="Pp3c27_4660V3.2">
    <property type="protein sequence ID" value="PAC:32951716.CDS.1"/>
    <property type="gene ID" value="Pp3c27_4660"/>
</dbReference>
<dbReference type="InParanoid" id="A0A2K1IAQ7"/>
<proteinExistence type="predicted"/>
<dbReference type="EMBL" id="ABEU02000027">
    <property type="protein sequence ID" value="PNR26348.1"/>
    <property type="molecule type" value="Genomic_DNA"/>
</dbReference>
<name>A0A2K1IAQ7_PHYPA</name>
<accession>A0A2K1IAQ7</accession>
<dbReference type="EnsemblPlants" id="Pp3c27_4660V3.1">
    <property type="protein sequence ID" value="PAC:32951715.CDS.1"/>
    <property type="gene ID" value="Pp3c27_4660"/>
</dbReference>
<evidence type="ECO:0000313" key="1">
    <source>
        <dbReference type="EMBL" id="PNR26348.1"/>
    </source>
</evidence>
<dbReference type="EnsemblPlants" id="Pp3c27_4660V3.2">
    <property type="protein sequence ID" value="PAC:32951716.CDS.1"/>
    <property type="gene ID" value="Pp3c27_4660"/>
</dbReference>
<sequence>MKVVEDRDEFPETMNRHSLLINNCSEYDASETDHLRRSFQHSKSGGYNRKFKLLPALKIVLCVLKSRATLRSFGKAAA</sequence>
<reference evidence="2" key="3">
    <citation type="submission" date="2020-12" db="UniProtKB">
        <authorList>
            <consortium name="EnsemblPlants"/>
        </authorList>
    </citation>
    <scope>IDENTIFICATION</scope>
</reference>
<gene>
    <name evidence="1" type="ORF">PHYPA_030923</name>
</gene>
<keyword evidence="3" id="KW-1185">Reference proteome</keyword>
<reference evidence="1 3" key="2">
    <citation type="journal article" date="2018" name="Plant J.">
        <title>The Physcomitrella patens chromosome-scale assembly reveals moss genome structure and evolution.</title>
        <authorList>
            <person name="Lang D."/>
            <person name="Ullrich K.K."/>
            <person name="Murat F."/>
            <person name="Fuchs J."/>
            <person name="Jenkins J."/>
            <person name="Haas F.B."/>
            <person name="Piednoel M."/>
            <person name="Gundlach H."/>
            <person name="Van Bel M."/>
            <person name="Meyberg R."/>
            <person name="Vives C."/>
            <person name="Morata J."/>
            <person name="Symeonidi A."/>
            <person name="Hiss M."/>
            <person name="Muchero W."/>
            <person name="Kamisugi Y."/>
            <person name="Saleh O."/>
            <person name="Blanc G."/>
            <person name="Decker E.L."/>
            <person name="van Gessel N."/>
            <person name="Grimwood J."/>
            <person name="Hayes R.D."/>
            <person name="Graham S.W."/>
            <person name="Gunter L.E."/>
            <person name="McDaniel S.F."/>
            <person name="Hoernstein S.N.W."/>
            <person name="Larsson A."/>
            <person name="Li F.W."/>
            <person name="Perroud P.F."/>
            <person name="Phillips J."/>
            <person name="Ranjan P."/>
            <person name="Rokshar D.S."/>
            <person name="Rothfels C.J."/>
            <person name="Schneider L."/>
            <person name="Shu S."/>
            <person name="Stevenson D.W."/>
            <person name="Thummler F."/>
            <person name="Tillich M."/>
            <person name="Villarreal Aguilar J.C."/>
            <person name="Widiez T."/>
            <person name="Wong G.K."/>
            <person name="Wymore A."/>
            <person name="Zhang Y."/>
            <person name="Zimmer A.D."/>
            <person name="Quatrano R.S."/>
            <person name="Mayer K.F.X."/>
            <person name="Goodstein D."/>
            <person name="Casacuberta J.M."/>
            <person name="Vandepoele K."/>
            <person name="Reski R."/>
            <person name="Cuming A.C."/>
            <person name="Tuskan G.A."/>
            <person name="Maumus F."/>
            <person name="Salse J."/>
            <person name="Schmutz J."/>
            <person name="Rensing S.A."/>
        </authorList>
    </citation>
    <scope>NUCLEOTIDE SEQUENCE [LARGE SCALE GENOMIC DNA]</scope>
    <source>
        <strain evidence="2 3">cv. Gransden 2004</strain>
    </source>
</reference>